<organism evidence="18 19">
    <name type="scientific">Candidatus Stercoripulliclostridium merdipullorum</name>
    <dbReference type="NCBI Taxonomy" id="2840952"/>
    <lineage>
        <taxon>Bacteria</taxon>
        <taxon>Bacillati</taxon>
        <taxon>Bacillota</taxon>
        <taxon>Clostridia</taxon>
        <taxon>Eubacteriales</taxon>
        <taxon>Candidatus Stercoripulliclostridium</taxon>
    </lineage>
</organism>
<evidence type="ECO:0000256" key="3">
    <source>
        <dbReference type="ARBA" id="ARBA00007707"/>
    </source>
</evidence>
<dbReference type="CDD" id="cd03353">
    <property type="entry name" value="LbH_GlmU_C"/>
    <property type="match status" value="1"/>
</dbReference>
<dbReference type="InterPro" id="IPR001451">
    <property type="entry name" value="Hexapep"/>
</dbReference>
<comment type="cofactor">
    <cofactor evidence="1">
        <name>Mg(2+)</name>
        <dbReference type="ChEBI" id="CHEBI:18420"/>
    </cofactor>
</comment>
<comment type="similarity">
    <text evidence="4">In the N-terminal section; belongs to the N-acetylglucosamine-1-phosphate uridyltransferase family.</text>
</comment>
<dbReference type="GO" id="GO:0009252">
    <property type="term" value="P:peptidoglycan biosynthetic process"/>
    <property type="evidence" value="ECO:0007669"/>
    <property type="project" value="UniProtKB-KW"/>
</dbReference>
<comment type="catalytic activity">
    <reaction evidence="16">
        <text>N-acetyl-alpha-D-glucosamine 1-phosphate + UTP + H(+) = UDP-N-acetyl-alpha-D-glucosamine + diphosphate</text>
        <dbReference type="Rhea" id="RHEA:13509"/>
        <dbReference type="ChEBI" id="CHEBI:15378"/>
        <dbReference type="ChEBI" id="CHEBI:33019"/>
        <dbReference type="ChEBI" id="CHEBI:46398"/>
        <dbReference type="ChEBI" id="CHEBI:57705"/>
        <dbReference type="ChEBI" id="CHEBI:57776"/>
        <dbReference type="EC" id="2.7.7.23"/>
    </reaction>
</comment>
<evidence type="ECO:0000256" key="14">
    <source>
        <dbReference type="ARBA" id="ARBA00023316"/>
    </source>
</evidence>
<evidence type="ECO:0000256" key="2">
    <source>
        <dbReference type="ARBA" id="ARBA00004496"/>
    </source>
</evidence>
<keyword evidence="6" id="KW-0808">Transferase</keyword>
<keyword evidence="12" id="KW-0573">Peptidoglycan synthesis</keyword>
<accession>A0A9D1SX94</accession>
<reference evidence="18" key="1">
    <citation type="submission" date="2020-10" db="EMBL/GenBank/DDBJ databases">
        <authorList>
            <person name="Gilroy R."/>
        </authorList>
    </citation>
    <scope>NUCLEOTIDE SEQUENCE</scope>
    <source>
        <strain evidence="18">23406</strain>
    </source>
</reference>
<comment type="similarity">
    <text evidence="3">In the C-terminal section; belongs to the transferase hexapeptide repeat family.</text>
</comment>
<gene>
    <name evidence="18" type="ORF">IAB14_00650</name>
</gene>
<dbReference type="InterPro" id="IPR050065">
    <property type="entry name" value="GlmU-like"/>
</dbReference>
<keyword evidence="10" id="KW-0460">Magnesium</keyword>
<evidence type="ECO:0000313" key="18">
    <source>
        <dbReference type="EMBL" id="HIU99606.1"/>
    </source>
</evidence>
<keyword evidence="9" id="KW-0677">Repeat</keyword>
<comment type="function">
    <text evidence="17">Catalyzes the last two sequential reactions in the de novo biosynthetic pathway for UDP-N-acetylglucosamine (UDP-GlcNAc). The C-terminal domain catalyzes the transfer of acetyl group from acetyl coenzyme A to glucosamine-1-phosphate (GlcN-1-P) to produce N-acetylglucosamine-1-phosphate (GlcNAc-1-P), which is converted into UDP-GlcNAc by the transfer of uridine 5-monophosphate (from uridine 5-triphosphate), a reaction catalyzed by the N-terminal domain.</text>
</comment>
<keyword evidence="14" id="KW-0961">Cell wall biogenesis/degradation</keyword>
<comment type="caution">
    <text evidence="18">The sequence shown here is derived from an EMBL/GenBank/DDBJ whole genome shotgun (WGS) entry which is preliminary data.</text>
</comment>
<proteinExistence type="inferred from homology"/>
<dbReference type="GO" id="GO:0003977">
    <property type="term" value="F:UDP-N-acetylglucosamine diphosphorylase activity"/>
    <property type="evidence" value="ECO:0007669"/>
    <property type="project" value="UniProtKB-EC"/>
</dbReference>
<evidence type="ECO:0000256" key="10">
    <source>
        <dbReference type="ARBA" id="ARBA00022842"/>
    </source>
</evidence>
<dbReference type="GO" id="GO:0008360">
    <property type="term" value="P:regulation of cell shape"/>
    <property type="evidence" value="ECO:0007669"/>
    <property type="project" value="UniProtKB-KW"/>
</dbReference>
<reference evidence="18" key="2">
    <citation type="journal article" date="2021" name="PeerJ">
        <title>Extensive microbial diversity within the chicken gut microbiome revealed by metagenomics and culture.</title>
        <authorList>
            <person name="Gilroy R."/>
            <person name="Ravi A."/>
            <person name="Getino M."/>
            <person name="Pursley I."/>
            <person name="Horton D.L."/>
            <person name="Alikhan N.F."/>
            <person name="Baker D."/>
            <person name="Gharbi K."/>
            <person name="Hall N."/>
            <person name="Watson M."/>
            <person name="Adriaenssens E.M."/>
            <person name="Foster-Nyarko E."/>
            <person name="Jarju S."/>
            <person name="Secka A."/>
            <person name="Antonio M."/>
            <person name="Oren A."/>
            <person name="Chaudhuri R.R."/>
            <person name="La Ragione R."/>
            <person name="Hildebrand F."/>
            <person name="Pallen M.J."/>
        </authorList>
    </citation>
    <scope>NUCLEOTIDE SEQUENCE</scope>
    <source>
        <strain evidence="18">23406</strain>
    </source>
</reference>
<dbReference type="Pfam" id="PF00132">
    <property type="entry name" value="Hexapep"/>
    <property type="match status" value="2"/>
</dbReference>
<dbReference type="Proteomes" id="UP000886891">
    <property type="component" value="Unassembled WGS sequence"/>
</dbReference>
<dbReference type="InterPro" id="IPR018357">
    <property type="entry name" value="Hexapep_transf_CS"/>
</dbReference>
<evidence type="ECO:0000256" key="4">
    <source>
        <dbReference type="ARBA" id="ARBA00007947"/>
    </source>
</evidence>
<dbReference type="AlphaFoldDB" id="A0A9D1SX94"/>
<sequence>MKWNAYVVKRETPFDGYDCMGTPIGELLISTFAGRAETVEVFDSTLAGEYVACLYSDTPLVEPELLDGLVADMEEQAVGAVAIGDGEVRRKGYQGNAIKLKDAIWASKITDLEVLSDMTEYRRDRIVRKHLRAGVLIMGKNTVWIGDKVKIGKNVVIHPFNILKGETVIGDDAVVYGYCDLDSVEIGEHTDIRSTYALQTKIGAFSTIGPFATLRKGAVIGSHCRVGDYVEIKNSTLEDGVKAAHLAYVGDSFVGSNTNIGCGSIFANYDGKVKRSVIVGRDVFIGCNSNLVAPLEIEDGAYIAAGSTVTQNVPGNTLCIARARQVHKGDWERPRKDRN</sequence>
<dbReference type="PANTHER" id="PTHR43584:SF3">
    <property type="entry name" value="BIFUNCTIONAL PROTEIN GLMU"/>
    <property type="match status" value="1"/>
</dbReference>
<evidence type="ECO:0000256" key="15">
    <source>
        <dbReference type="ARBA" id="ARBA00048247"/>
    </source>
</evidence>
<evidence type="ECO:0000256" key="8">
    <source>
        <dbReference type="ARBA" id="ARBA00022723"/>
    </source>
</evidence>
<evidence type="ECO:0000256" key="17">
    <source>
        <dbReference type="ARBA" id="ARBA00049628"/>
    </source>
</evidence>
<evidence type="ECO:0008006" key="20">
    <source>
        <dbReference type="Google" id="ProtNLM"/>
    </source>
</evidence>
<protein>
    <recommendedName>
        <fullName evidence="20">Glucosamine-1-phosphate N-acetyltransferase</fullName>
    </recommendedName>
</protein>
<keyword evidence="8" id="KW-0479">Metal-binding</keyword>
<evidence type="ECO:0000256" key="5">
    <source>
        <dbReference type="ARBA" id="ARBA00022490"/>
    </source>
</evidence>
<evidence type="ECO:0000313" key="19">
    <source>
        <dbReference type="Proteomes" id="UP000886891"/>
    </source>
</evidence>
<dbReference type="InterPro" id="IPR038009">
    <property type="entry name" value="GlmU_C_LbH"/>
</dbReference>
<evidence type="ECO:0000256" key="13">
    <source>
        <dbReference type="ARBA" id="ARBA00023315"/>
    </source>
</evidence>
<dbReference type="GO" id="GO:0071555">
    <property type="term" value="P:cell wall organization"/>
    <property type="evidence" value="ECO:0007669"/>
    <property type="project" value="UniProtKB-KW"/>
</dbReference>
<comment type="subcellular location">
    <subcellularLocation>
        <location evidence="2">Cytoplasm</location>
    </subcellularLocation>
</comment>
<dbReference type="GO" id="GO:0005737">
    <property type="term" value="C:cytoplasm"/>
    <property type="evidence" value="ECO:0007669"/>
    <property type="project" value="UniProtKB-SubCell"/>
</dbReference>
<dbReference type="GO" id="GO:0019134">
    <property type="term" value="F:glucosamine-1-phosphate N-acetyltransferase activity"/>
    <property type="evidence" value="ECO:0007669"/>
    <property type="project" value="UniProtKB-EC"/>
</dbReference>
<keyword evidence="5" id="KW-0963">Cytoplasm</keyword>
<dbReference type="InterPro" id="IPR011004">
    <property type="entry name" value="Trimer_LpxA-like_sf"/>
</dbReference>
<evidence type="ECO:0000256" key="16">
    <source>
        <dbReference type="ARBA" id="ARBA00048493"/>
    </source>
</evidence>
<comment type="catalytic activity">
    <reaction evidence="15">
        <text>alpha-D-glucosamine 1-phosphate + acetyl-CoA = N-acetyl-alpha-D-glucosamine 1-phosphate + CoA + H(+)</text>
        <dbReference type="Rhea" id="RHEA:13725"/>
        <dbReference type="ChEBI" id="CHEBI:15378"/>
        <dbReference type="ChEBI" id="CHEBI:57287"/>
        <dbReference type="ChEBI" id="CHEBI:57288"/>
        <dbReference type="ChEBI" id="CHEBI:57776"/>
        <dbReference type="ChEBI" id="CHEBI:58516"/>
        <dbReference type="EC" id="2.3.1.157"/>
    </reaction>
</comment>
<keyword evidence="13" id="KW-0012">Acyltransferase</keyword>
<dbReference type="Gene3D" id="2.160.10.10">
    <property type="entry name" value="Hexapeptide repeat proteins"/>
    <property type="match status" value="1"/>
</dbReference>
<evidence type="ECO:0000256" key="11">
    <source>
        <dbReference type="ARBA" id="ARBA00022960"/>
    </source>
</evidence>
<evidence type="ECO:0000256" key="1">
    <source>
        <dbReference type="ARBA" id="ARBA00001946"/>
    </source>
</evidence>
<evidence type="ECO:0000256" key="7">
    <source>
        <dbReference type="ARBA" id="ARBA00022695"/>
    </source>
</evidence>
<dbReference type="GO" id="GO:0046872">
    <property type="term" value="F:metal ion binding"/>
    <property type="evidence" value="ECO:0007669"/>
    <property type="project" value="UniProtKB-KW"/>
</dbReference>
<evidence type="ECO:0000256" key="12">
    <source>
        <dbReference type="ARBA" id="ARBA00022984"/>
    </source>
</evidence>
<keyword evidence="7" id="KW-0548">Nucleotidyltransferase</keyword>
<dbReference type="PANTHER" id="PTHR43584">
    <property type="entry name" value="NUCLEOTIDYL TRANSFERASE"/>
    <property type="match status" value="1"/>
</dbReference>
<keyword evidence="11" id="KW-0133">Cell shape</keyword>
<dbReference type="GO" id="GO:0006048">
    <property type="term" value="P:UDP-N-acetylglucosamine biosynthetic process"/>
    <property type="evidence" value="ECO:0007669"/>
    <property type="project" value="InterPro"/>
</dbReference>
<evidence type="ECO:0000256" key="9">
    <source>
        <dbReference type="ARBA" id="ARBA00022737"/>
    </source>
</evidence>
<evidence type="ECO:0000256" key="6">
    <source>
        <dbReference type="ARBA" id="ARBA00022679"/>
    </source>
</evidence>
<dbReference type="EMBL" id="DVOH01000009">
    <property type="protein sequence ID" value="HIU99606.1"/>
    <property type="molecule type" value="Genomic_DNA"/>
</dbReference>
<dbReference type="SUPFAM" id="SSF51161">
    <property type="entry name" value="Trimeric LpxA-like enzymes"/>
    <property type="match status" value="1"/>
</dbReference>
<name>A0A9D1SX94_9FIRM</name>
<dbReference type="PROSITE" id="PS00101">
    <property type="entry name" value="HEXAPEP_TRANSFERASES"/>
    <property type="match status" value="1"/>
</dbReference>